<reference evidence="1" key="1">
    <citation type="submission" date="2018-05" db="EMBL/GenBank/DDBJ databases">
        <title>Draft genome of Mucuna pruriens seed.</title>
        <authorList>
            <person name="Nnadi N.E."/>
            <person name="Vos R."/>
            <person name="Hasami M.H."/>
            <person name="Devisetty U.K."/>
            <person name="Aguiy J.C."/>
        </authorList>
    </citation>
    <scope>NUCLEOTIDE SEQUENCE [LARGE SCALE GENOMIC DNA]</scope>
    <source>
        <strain evidence="1">JCA_2017</strain>
    </source>
</reference>
<keyword evidence="2" id="KW-1185">Reference proteome</keyword>
<gene>
    <name evidence="1" type="ORF">CR513_40121</name>
</gene>
<protein>
    <submittedName>
        <fullName evidence="1">Uncharacterized protein</fullName>
    </submittedName>
</protein>
<accession>A0A371FM98</accession>
<proteinExistence type="predicted"/>
<comment type="caution">
    <text evidence="1">The sequence shown here is derived from an EMBL/GenBank/DDBJ whole genome shotgun (WGS) entry which is preliminary data.</text>
</comment>
<evidence type="ECO:0000313" key="1">
    <source>
        <dbReference type="EMBL" id="RDX79456.1"/>
    </source>
</evidence>
<dbReference type="EMBL" id="QJKJ01008534">
    <property type="protein sequence ID" value="RDX79456.1"/>
    <property type="molecule type" value="Genomic_DNA"/>
</dbReference>
<organism evidence="1 2">
    <name type="scientific">Mucuna pruriens</name>
    <name type="common">Velvet bean</name>
    <name type="synonym">Dolichos pruriens</name>
    <dbReference type="NCBI Taxonomy" id="157652"/>
    <lineage>
        <taxon>Eukaryota</taxon>
        <taxon>Viridiplantae</taxon>
        <taxon>Streptophyta</taxon>
        <taxon>Embryophyta</taxon>
        <taxon>Tracheophyta</taxon>
        <taxon>Spermatophyta</taxon>
        <taxon>Magnoliopsida</taxon>
        <taxon>eudicotyledons</taxon>
        <taxon>Gunneridae</taxon>
        <taxon>Pentapetalae</taxon>
        <taxon>rosids</taxon>
        <taxon>fabids</taxon>
        <taxon>Fabales</taxon>
        <taxon>Fabaceae</taxon>
        <taxon>Papilionoideae</taxon>
        <taxon>50 kb inversion clade</taxon>
        <taxon>NPAAA clade</taxon>
        <taxon>indigoferoid/millettioid clade</taxon>
        <taxon>Phaseoleae</taxon>
        <taxon>Mucuna</taxon>
    </lineage>
</organism>
<dbReference type="AlphaFoldDB" id="A0A371FM98"/>
<dbReference type="Proteomes" id="UP000257109">
    <property type="component" value="Unassembled WGS sequence"/>
</dbReference>
<name>A0A371FM98_MUCPR</name>
<evidence type="ECO:0000313" key="2">
    <source>
        <dbReference type="Proteomes" id="UP000257109"/>
    </source>
</evidence>
<feature type="non-terminal residue" evidence="1">
    <location>
        <position position="1"/>
    </location>
</feature>
<sequence>MHGSDKNQDTSHDLINTPSFSTHIPTFKIFVFLSKWGRPHTLRGPKDDPSPTHNHTYTLIEVSHDPFPTQAKERRHELILLNEKEVSDKRGTDLFSAKSNLDATESN</sequence>